<evidence type="ECO:0000313" key="12">
    <source>
        <dbReference type="EMBL" id="ORE88493.1"/>
    </source>
</evidence>
<keyword evidence="6 8" id="KW-0274">FAD</keyword>
<evidence type="ECO:0000259" key="11">
    <source>
        <dbReference type="Pfam" id="PF02771"/>
    </source>
</evidence>
<dbReference type="GO" id="GO:0050660">
    <property type="term" value="F:flavin adenine dinucleotide binding"/>
    <property type="evidence" value="ECO:0007669"/>
    <property type="project" value="InterPro"/>
</dbReference>
<dbReference type="Gene3D" id="1.20.140.10">
    <property type="entry name" value="Butyryl-CoA Dehydrogenase, subunit A, domain 3"/>
    <property type="match status" value="1"/>
</dbReference>
<dbReference type="STRING" id="1317117.ATO7_01420"/>
<dbReference type="PANTHER" id="PTHR43884:SF12">
    <property type="entry name" value="ISOVALERYL-COA DEHYDROGENASE, MITOCHONDRIAL-RELATED"/>
    <property type="match status" value="1"/>
</dbReference>
<dbReference type="EMBL" id="AQQV01000001">
    <property type="protein sequence ID" value="ORE88493.1"/>
    <property type="molecule type" value="Genomic_DNA"/>
</dbReference>
<dbReference type="Gene3D" id="1.10.540.10">
    <property type="entry name" value="Acyl-CoA dehydrogenase/oxidase, N-terminal domain"/>
    <property type="match status" value="1"/>
</dbReference>
<dbReference type="PROSITE" id="PS00072">
    <property type="entry name" value="ACYL_COA_DH_1"/>
    <property type="match status" value="1"/>
</dbReference>
<evidence type="ECO:0000256" key="3">
    <source>
        <dbReference type="ARBA" id="ARBA00009347"/>
    </source>
</evidence>
<dbReference type="PIRSF" id="PIRSF016578">
    <property type="entry name" value="HsaA"/>
    <property type="match status" value="1"/>
</dbReference>
<dbReference type="Proteomes" id="UP000192342">
    <property type="component" value="Unassembled WGS sequence"/>
</dbReference>
<keyword evidence="4" id="KW-0101">Branched-chain amino acid catabolism</keyword>
<protein>
    <submittedName>
        <fullName evidence="12">Isovaleryl-CoA dehydrogenase</fullName>
    </submittedName>
</protein>
<dbReference type="AlphaFoldDB" id="A0A1Y1SFR4"/>
<evidence type="ECO:0000259" key="10">
    <source>
        <dbReference type="Pfam" id="PF02770"/>
    </source>
</evidence>
<feature type="domain" description="Acyl-CoA dehydrogenase/oxidase C-terminal" evidence="9">
    <location>
        <begin position="232"/>
        <end position="387"/>
    </location>
</feature>
<organism evidence="12 13">
    <name type="scientific">Oceanococcus atlanticus</name>
    <dbReference type="NCBI Taxonomy" id="1317117"/>
    <lineage>
        <taxon>Bacteria</taxon>
        <taxon>Pseudomonadati</taxon>
        <taxon>Pseudomonadota</taxon>
        <taxon>Gammaproteobacteria</taxon>
        <taxon>Chromatiales</taxon>
        <taxon>Oceanococcaceae</taxon>
        <taxon>Oceanococcus</taxon>
    </lineage>
</organism>
<dbReference type="SUPFAM" id="SSF56645">
    <property type="entry name" value="Acyl-CoA dehydrogenase NM domain-like"/>
    <property type="match status" value="1"/>
</dbReference>
<dbReference type="InterPro" id="IPR046373">
    <property type="entry name" value="Acyl-CoA_Oxase/DH_mid-dom_sf"/>
</dbReference>
<name>A0A1Y1SFR4_9GAMM</name>
<gene>
    <name evidence="12" type="ORF">ATO7_01420</name>
</gene>
<evidence type="ECO:0000256" key="6">
    <source>
        <dbReference type="ARBA" id="ARBA00022827"/>
    </source>
</evidence>
<feature type="domain" description="Acyl-CoA oxidase/dehydrogenase middle" evidence="10">
    <location>
        <begin position="124"/>
        <end position="220"/>
    </location>
</feature>
<dbReference type="Pfam" id="PF02770">
    <property type="entry name" value="Acyl-CoA_dh_M"/>
    <property type="match status" value="1"/>
</dbReference>
<feature type="domain" description="Acyl-CoA dehydrogenase/oxidase N-terminal" evidence="11">
    <location>
        <begin position="9"/>
        <end position="119"/>
    </location>
</feature>
<dbReference type="Pfam" id="PF00441">
    <property type="entry name" value="Acyl-CoA_dh_1"/>
    <property type="match status" value="1"/>
</dbReference>
<sequence length="391" mass="43249">MQAFTGLSNDEAEILHQANRFAEKELYPLAQRMDDEEWWPDEAFPKIGENGFMGVTAPPEFGGAGMDIMTSGLVLQAMSRWNYALALSWVAHENLCLHNILRNANDAQKQKYVPGLVNGTKIGALGLTEPGAGSDALGSMRTTARREGNEYILNGRKIFITNGPVADVLLVYAKTDPEKRSQGISAFLIEKDFPGFKVAQKLIKMGFRGSQTAELVFDNCRVPAENLVGEENRGVKVVMSGLDLERAMISPICLGIAERALQLSVEYATQREQFGKPIASFQMIRSKIADMYVWVESMRLFTYQTLRAANVIGEEDGGRGDIHKITAAGVMYVAETLNKVLNEAVQIHGGYGYIWESEINRLYRSIKLLEIGAGTTEVRKMIISDDLLGRA</sequence>
<comment type="similarity">
    <text evidence="3 8">Belongs to the acyl-CoA dehydrogenase family.</text>
</comment>
<keyword evidence="7 8" id="KW-0560">Oxidoreductase</keyword>
<comment type="pathway">
    <text evidence="2">Amino-acid degradation; L-valine degradation.</text>
</comment>
<dbReference type="GO" id="GO:0008470">
    <property type="term" value="F:3-methylbutanoyl-CoA dehydrogenase activity"/>
    <property type="evidence" value="ECO:0007669"/>
    <property type="project" value="TreeGrafter"/>
</dbReference>
<accession>A0A1Y1SFR4</accession>
<dbReference type="Gene3D" id="2.40.110.10">
    <property type="entry name" value="Butyryl-CoA Dehydrogenase, subunit A, domain 2"/>
    <property type="match status" value="1"/>
</dbReference>
<comment type="cofactor">
    <cofactor evidence="1 8">
        <name>FAD</name>
        <dbReference type="ChEBI" id="CHEBI:57692"/>
    </cofactor>
</comment>
<reference evidence="12 13" key="1">
    <citation type="submission" date="2013-04" db="EMBL/GenBank/DDBJ databases">
        <title>Oceanococcus atlanticus 22II-S10r2 Genome Sequencing.</title>
        <authorList>
            <person name="Lai Q."/>
            <person name="Li G."/>
            <person name="Shao Z."/>
        </authorList>
    </citation>
    <scope>NUCLEOTIDE SEQUENCE [LARGE SCALE GENOMIC DNA]</scope>
    <source>
        <strain evidence="12 13">22II-S10r2</strain>
    </source>
</reference>
<comment type="caution">
    <text evidence="12">The sequence shown here is derived from an EMBL/GenBank/DDBJ whole genome shotgun (WGS) entry which is preliminary data.</text>
</comment>
<dbReference type="InterPro" id="IPR009075">
    <property type="entry name" value="AcylCo_DH/oxidase_C"/>
</dbReference>
<evidence type="ECO:0000313" key="13">
    <source>
        <dbReference type="Proteomes" id="UP000192342"/>
    </source>
</evidence>
<keyword evidence="13" id="KW-1185">Reference proteome</keyword>
<keyword evidence="5 8" id="KW-0285">Flavoprotein</keyword>
<dbReference type="InterPro" id="IPR037069">
    <property type="entry name" value="AcylCoA_DH/ox_N_sf"/>
</dbReference>
<dbReference type="PANTHER" id="PTHR43884">
    <property type="entry name" value="ACYL-COA DEHYDROGENASE"/>
    <property type="match status" value="1"/>
</dbReference>
<evidence type="ECO:0000256" key="4">
    <source>
        <dbReference type="ARBA" id="ARBA00022456"/>
    </source>
</evidence>
<evidence type="ECO:0000256" key="7">
    <source>
        <dbReference type="ARBA" id="ARBA00023002"/>
    </source>
</evidence>
<evidence type="ECO:0000256" key="2">
    <source>
        <dbReference type="ARBA" id="ARBA00005109"/>
    </source>
</evidence>
<dbReference type="GO" id="GO:0006552">
    <property type="term" value="P:L-leucine catabolic process"/>
    <property type="evidence" value="ECO:0007669"/>
    <property type="project" value="TreeGrafter"/>
</dbReference>
<dbReference type="InterPro" id="IPR013786">
    <property type="entry name" value="AcylCoA_DH/ox_N"/>
</dbReference>
<evidence type="ECO:0000256" key="8">
    <source>
        <dbReference type="RuleBase" id="RU362125"/>
    </source>
</evidence>
<dbReference type="SUPFAM" id="SSF47203">
    <property type="entry name" value="Acyl-CoA dehydrogenase C-terminal domain-like"/>
    <property type="match status" value="1"/>
</dbReference>
<evidence type="ECO:0000259" key="9">
    <source>
        <dbReference type="Pfam" id="PF00441"/>
    </source>
</evidence>
<proteinExistence type="inferred from homology"/>
<dbReference type="FunFam" id="2.40.110.10:FF:000001">
    <property type="entry name" value="Acyl-CoA dehydrogenase, mitochondrial"/>
    <property type="match status" value="1"/>
</dbReference>
<dbReference type="InterPro" id="IPR006089">
    <property type="entry name" value="Acyl-CoA_DH_CS"/>
</dbReference>
<evidence type="ECO:0000256" key="5">
    <source>
        <dbReference type="ARBA" id="ARBA00022630"/>
    </source>
</evidence>
<dbReference type="InterPro" id="IPR009100">
    <property type="entry name" value="AcylCoA_DH/oxidase_NM_dom_sf"/>
</dbReference>
<dbReference type="Pfam" id="PF02771">
    <property type="entry name" value="Acyl-CoA_dh_N"/>
    <property type="match status" value="1"/>
</dbReference>
<evidence type="ECO:0000256" key="1">
    <source>
        <dbReference type="ARBA" id="ARBA00001974"/>
    </source>
</evidence>
<dbReference type="InterPro" id="IPR036250">
    <property type="entry name" value="AcylCo_DH-like_C"/>
</dbReference>
<dbReference type="FunFam" id="1.10.540.10:FF:000026">
    <property type="entry name" value="Acyl-CoA dehydrogenase medium chain"/>
    <property type="match status" value="1"/>
</dbReference>
<dbReference type="InterPro" id="IPR006091">
    <property type="entry name" value="Acyl-CoA_Oxase/DH_mid-dom"/>
</dbReference>
<dbReference type="FunFam" id="1.20.140.10:FF:000001">
    <property type="entry name" value="Acyl-CoA dehydrogenase"/>
    <property type="match status" value="1"/>
</dbReference>